<protein>
    <submittedName>
        <fullName evidence="1">Uncharacterized protein</fullName>
    </submittedName>
</protein>
<accession>A0AA38U491</accession>
<evidence type="ECO:0000313" key="1">
    <source>
        <dbReference type="EMBL" id="KAJ3831330.1"/>
    </source>
</evidence>
<name>A0AA38U491_9AGAR</name>
<feature type="non-terminal residue" evidence="1">
    <location>
        <position position="1"/>
    </location>
</feature>
<dbReference type="AlphaFoldDB" id="A0AA38U491"/>
<proteinExistence type="predicted"/>
<dbReference type="EMBL" id="MU807572">
    <property type="protein sequence ID" value="KAJ3831330.1"/>
    <property type="molecule type" value="Genomic_DNA"/>
</dbReference>
<reference evidence="1" key="1">
    <citation type="submission" date="2022-08" db="EMBL/GenBank/DDBJ databases">
        <authorList>
            <consortium name="DOE Joint Genome Institute"/>
            <person name="Min B."/>
            <person name="Riley R."/>
            <person name="Sierra-Patev S."/>
            <person name="Naranjo-Ortiz M."/>
            <person name="Looney B."/>
            <person name="Konkel Z."/>
            <person name="Slot J.C."/>
            <person name="Sakamoto Y."/>
            <person name="Steenwyk J.L."/>
            <person name="Rokas A."/>
            <person name="Carro J."/>
            <person name="Camarero S."/>
            <person name="Ferreira P."/>
            <person name="Molpeceres G."/>
            <person name="Ruiz-Duenas F.J."/>
            <person name="Serrano A."/>
            <person name="Henrissat B."/>
            <person name="Drula E."/>
            <person name="Hughes K.W."/>
            <person name="Mata J.L."/>
            <person name="Ishikawa N.K."/>
            <person name="Vargas-Isla R."/>
            <person name="Ushijima S."/>
            <person name="Smith C.A."/>
            <person name="Ahrendt S."/>
            <person name="Andreopoulos W."/>
            <person name="He G."/>
            <person name="Labutti K."/>
            <person name="Lipzen A."/>
            <person name="Ng V."/>
            <person name="Sandor L."/>
            <person name="Barry K."/>
            <person name="Martinez A.T."/>
            <person name="Xiao Y."/>
            <person name="Gibbons J.G."/>
            <person name="Terashima K."/>
            <person name="Hibbett D.S."/>
            <person name="Grigoriev I.V."/>
        </authorList>
    </citation>
    <scope>NUCLEOTIDE SEQUENCE</scope>
    <source>
        <strain evidence="1">TFB9207</strain>
    </source>
</reference>
<evidence type="ECO:0000313" key="2">
    <source>
        <dbReference type="Proteomes" id="UP001163846"/>
    </source>
</evidence>
<dbReference type="Proteomes" id="UP001163846">
    <property type="component" value="Unassembled WGS sequence"/>
</dbReference>
<organism evidence="1 2">
    <name type="scientific">Lentinula raphanica</name>
    <dbReference type="NCBI Taxonomy" id="153919"/>
    <lineage>
        <taxon>Eukaryota</taxon>
        <taxon>Fungi</taxon>
        <taxon>Dikarya</taxon>
        <taxon>Basidiomycota</taxon>
        <taxon>Agaricomycotina</taxon>
        <taxon>Agaricomycetes</taxon>
        <taxon>Agaricomycetidae</taxon>
        <taxon>Agaricales</taxon>
        <taxon>Marasmiineae</taxon>
        <taxon>Omphalotaceae</taxon>
        <taxon>Lentinula</taxon>
    </lineage>
</organism>
<sequence>NIVHLLLERSRSCPLTVYYCHDSDIKDAQILPLLAQHSNRWLDVTLLMIPSSAHVLLSSVKGRLPLLRGLIWISDRDLDDRVLDFPGFEIAPSLYRSHLSLPFLKEMIVLPWSQLTQL</sequence>
<comment type="caution">
    <text evidence="1">The sequence shown here is derived from an EMBL/GenBank/DDBJ whole genome shotgun (WGS) entry which is preliminary data.</text>
</comment>
<keyword evidence="2" id="KW-1185">Reference proteome</keyword>
<feature type="non-terminal residue" evidence="1">
    <location>
        <position position="118"/>
    </location>
</feature>
<gene>
    <name evidence="1" type="ORF">F5878DRAFT_521353</name>
</gene>